<name>A0A9J6RGS3_9BACI</name>
<evidence type="ECO:0000256" key="10">
    <source>
        <dbReference type="SAM" id="MobiDB-lite"/>
    </source>
</evidence>
<dbReference type="GO" id="GO:0032153">
    <property type="term" value="C:cell division site"/>
    <property type="evidence" value="ECO:0007669"/>
    <property type="project" value="UniProtKB-UniRule"/>
</dbReference>
<dbReference type="InterPro" id="IPR007060">
    <property type="entry name" value="FtsL/DivIC"/>
</dbReference>
<dbReference type="InterPro" id="IPR011922">
    <property type="entry name" value="Cell_div_FtsL"/>
</dbReference>
<feature type="region of interest" description="Disordered" evidence="10">
    <location>
        <begin position="1"/>
        <end position="36"/>
    </location>
</feature>
<keyword evidence="12" id="KW-1185">Reference proteome</keyword>
<evidence type="ECO:0000256" key="8">
    <source>
        <dbReference type="NCBIfam" id="TIGR02209"/>
    </source>
</evidence>
<keyword evidence="6 7" id="KW-0131">Cell cycle</keyword>
<evidence type="ECO:0000313" key="12">
    <source>
        <dbReference type="Proteomes" id="UP001084197"/>
    </source>
</evidence>
<reference evidence="11" key="1">
    <citation type="submission" date="2022-11" db="EMBL/GenBank/DDBJ databases">
        <title>WGS of Natronobacillus azotifigens 24KS-1, an anaerobic diazotrophic haloalkaliphile from soda-rich habitats.</title>
        <authorList>
            <person name="Sorokin D.Y."/>
            <person name="Merkel A.Y."/>
        </authorList>
    </citation>
    <scope>NUCLEOTIDE SEQUENCE</scope>
    <source>
        <strain evidence="11">24KS-1</strain>
    </source>
</reference>
<sequence>MTNSSEARQWQQTIPERTRRTEPRQRPQKQTKVKSRRITTGEKLLGVMYGVLTAIALLYIVSFSSNIDSINRDVQRLENQISEQETINANLEYQVIEYSNPDRILAVAKENGLEIQNTRVRQTTKYFE</sequence>
<dbReference type="Pfam" id="PF04977">
    <property type="entry name" value="DivIC"/>
    <property type="match status" value="1"/>
</dbReference>
<dbReference type="AlphaFoldDB" id="A0A9J6RGS3"/>
<comment type="caution">
    <text evidence="11">The sequence shown here is derived from an EMBL/GenBank/DDBJ whole genome shotgun (WGS) entry which is preliminary data.</text>
</comment>
<gene>
    <name evidence="7 11" type="primary">ftsL</name>
    <name evidence="11" type="ORF">OWO01_15070</name>
</gene>
<evidence type="ECO:0000256" key="5">
    <source>
        <dbReference type="ARBA" id="ARBA00023136"/>
    </source>
</evidence>
<evidence type="ECO:0000256" key="6">
    <source>
        <dbReference type="ARBA" id="ARBA00023306"/>
    </source>
</evidence>
<keyword evidence="2 7" id="KW-0132">Cell division</keyword>
<keyword evidence="5 7" id="KW-0472">Membrane</keyword>
<protein>
    <recommendedName>
        <fullName evidence="7 8">Cell division protein FtsL</fullName>
    </recommendedName>
</protein>
<feature type="compositionally biased region" description="Basic and acidic residues" evidence="10">
    <location>
        <begin position="16"/>
        <end position="25"/>
    </location>
</feature>
<dbReference type="NCBIfam" id="TIGR02209">
    <property type="entry name" value="ftsL_broad"/>
    <property type="match status" value="1"/>
</dbReference>
<feature type="coiled-coil region" evidence="9">
    <location>
        <begin position="60"/>
        <end position="94"/>
    </location>
</feature>
<comment type="similarity">
    <text evidence="7">Belongs to the FtsL family.</text>
</comment>
<organism evidence="11 12">
    <name type="scientific">Natronobacillus azotifigens</name>
    <dbReference type="NCBI Taxonomy" id="472978"/>
    <lineage>
        <taxon>Bacteria</taxon>
        <taxon>Bacillati</taxon>
        <taxon>Bacillota</taxon>
        <taxon>Bacilli</taxon>
        <taxon>Bacillales</taxon>
        <taxon>Bacillaceae</taxon>
        <taxon>Natronobacillus</taxon>
    </lineage>
</organism>
<accession>A0A9J6RGS3</accession>
<evidence type="ECO:0000256" key="4">
    <source>
        <dbReference type="ARBA" id="ARBA00022989"/>
    </source>
</evidence>
<feature type="transmembrane region" description="Helical" evidence="7">
    <location>
        <begin position="44"/>
        <end position="62"/>
    </location>
</feature>
<dbReference type="RefSeq" id="WP_268781305.1">
    <property type="nucleotide sequence ID" value="NZ_JAPRAT010000041.1"/>
</dbReference>
<feature type="compositionally biased region" description="Polar residues" evidence="10">
    <location>
        <begin position="1"/>
        <end position="10"/>
    </location>
</feature>
<dbReference type="Proteomes" id="UP001084197">
    <property type="component" value="Unassembled WGS sequence"/>
</dbReference>
<proteinExistence type="inferred from homology"/>
<dbReference type="GO" id="GO:0043093">
    <property type="term" value="P:FtsZ-dependent cytokinesis"/>
    <property type="evidence" value="ECO:0007669"/>
    <property type="project" value="UniProtKB-UniRule"/>
</dbReference>
<dbReference type="GO" id="GO:0005886">
    <property type="term" value="C:plasma membrane"/>
    <property type="evidence" value="ECO:0007669"/>
    <property type="project" value="UniProtKB-SubCell"/>
</dbReference>
<dbReference type="EMBL" id="JAPRAT010000041">
    <property type="protein sequence ID" value="MCZ0704531.1"/>
    <property type="molecule type" value="Genomic_DNA"/>
</dbReference>
<keyword evidence="3 7" id="KW-0812">Transmembrane</keyword>
<evidence type="ECO:0000256" key="3">
    <source>
        <dbReference type="ARBA" id="ARBA00022692"/>
    </source>
</evidence>
<evidence type="ECO:0000256" key="9">
    <source>
        <dbReference type="SAM" id="Coils"/>
    </source>
</evidence>
<keyword evidence="4 7" id="KW-1133">Transmembrane helix</keyword>
<evidence type="ECO:0000256" key="2">
    <source>
        <dbReference type="ARBA" id="ARBA00022618"/>
    </source>
</evidence>
<keyword evidence="1 7" id="KW-1003">Cell membrane</keyword>
<evidence type="ECO:0000313" key="11">
    <source>
        <dbReference type="EMBL" id="MCZ0704531.1"/>
    </source>
</evidence>
<keyword evidence="9" id="KW-0175">Coiled coil</keyword>
<dbReference type="HAMAP" id="MF_00910">
    <property type="entry name" value="FtsL"/>
    <property type="match status" value="1"/>
</dbReference>
<comment type="function">
    <text evidence="7">Essential cell division protein.</text>
</comment>
<feature type="compositionally biased region" description="Basic residues" evidence="10">
    <location>
        <begin position="26"/>
        <end position="36"/>
    </location>
</feature>
<evidence type="ECO:0000256" key="7">
    <source>
        <dbReference type="HAMAP-Rule" id="MF_00910"/>
    </source>
</evidence>
<evidence type="ECO:0000256" key="1">
    <source>
        <dbReference type="ARBA" id="ARBA00022475"/>
    </source>
</evidence>
<comment type="subcellular location">
    <subcellularLocation>
        <location evidence="7">Cell membrane</location>
        <topology evidence="7">Single-pass type II membrane protein</topology>
    </subcellularLocation>
    <text evidence="7">Localizes to the division septum where it forms a ring structure.</text>
</comment>